<feature type="transmembrane region" description="Helical" evidence="10">
    <location>
        <begin position="6"/>
        <end position="23"/>
    </location>
</feature>
<protein>
    <recommendedName>
        <fullName evidence="11">Protein kinase domain-containing protein</fullName>
    </recommendedName>
</protein>
<dbReference type="Pfam" id="PF07714">
    <property type="entry name" value="PK_Tyr_Ser-Thr"/>
    <property type="match status" value="1"/>
</dbReference>
<evidence type="ECO:0000256" key="2">
    <source>
        <dbReference type="ARBA" id="ARBA00022679"/>
    </source>
</evidence>
<dbReference type="PANTHER" id="PTHR27005:SF283">
    <property type="entry name" value="OS02G0633066 PROTEIN"/>
    <property type="match status" value="1"/>
</dbReference>
<reference evidence="12" key="2">
    <citation type="submission" date="2021-01" db="UniProtKB">
        <authorList>
            <consortium name="EnsemblPlants"/>
        </authorList>
    </citation>
    <scope>IDENTIFICATION</scope>
</reference>
<dbReference type="PANTHER" id="PTHR27005">
    <property type="entry name" value="WALL-ASSOCIATED RECEPTOR KINASE-LIKE 21"/>
    <property type="match status" value="1"/>
</dbReference>
<evidence type="ECO:0000256" key="10">
    <source>
        <dbReference type="SAM" id="Phobius"/>
    </source>
</evidence>
<dbReference type="FunFam" id="1.10.510.10:FF:000084">
    <property type="entry name" value="Wall-associated receptor kinase 2"/>
    <property type="match status" value="1"/>
</dbReference>
<dbReference type="InterPro" id="IPR045274">
    <property type="entry name" value="WAK-like"/>
</dbReference>
<evidence type="ECO:0000259" key="11">
    <source>
        <dbReference type="PROSITE" id="PS50011"/>
    </source>
</evidence>
<dbReference type="EnsemblPlants" id="QL09p030649:mrna">
    <property type="protein sequence ID" value="QL09p030649:mrna"/>
    <property type="gene ID" value="QL09p030649"/>
</dbReference>
<comment type="catalytic activity">
    <reaction evidence="6">
        <text>L-seryl-[protein] + ATP = O-phospho-L-seryl-[protein] + ADP + H(+)</text>
        <dbReference type="Rhea" id="RHEA:17989"/>
        <dbReference type="Rhea" id="RHEA-COMP:9863"/>
        <dbReference type="Rhea" id="RHEA-COMP:11604"/>
        <dbReference type="ChEBI" id="CHEBI:15378"/>
        <dbReference type="ChEBI" id="CHEBI:29999"/>
        <dbReference type="ChEBI" id="CHEBI:30616"/>
        <dbReference type="ChEBI" id="CHEBI:83421"/>
        <dbReference type="ChEBI" id="CHEBI:456216"/>
    </reaction>
</comment>
<dbReference type="InterPro" id="IPR017441">
    <property type="entry name" value="Protein_kinase_ATP_BS"/>
</dbReference>
<dbReference type="SUPFAM" id="SSF56112">
    <property type="entry name" value="Protein kinase-like (PK-like)"/>
    <property type="match status" value="1"/>
</dbReference>
<proteinExistence type="inferred from homology"/>
<keyword evidence="10" id="KW-0812">Transmembrane</keyword>
<evidence type="ECO:0000313" key="12">
    <source>
        <dbReference type="EnsemblPlants" id="QL09p030649:mrna"/>
    </source>
</evidence>
<feature type="domain" description="Protein kinase" evidence="11">
    <location>
        <begin position="1"/>
        <end position="274"/>
    </location>
</feature>
<dbReference type="InterPro" id="IPR008271">
    <property type="entry name" value="Ser/Thr_kinase_AS"/>
</dbReference>
<dbReference type="EMBL" id="LRBV02000009">
    <property type="status" value="NOT_ANNOTATED_CDS"/>
    <property type="molecule type" value="Genomic_DNA"/>
</dbReference>
<dbReference type="GO" id="GO:0007166">
    <property type="term" value="P:cell surface receptor signaling pathway"/>
    <property type="evidence" value="ECO:0007669"/>
    <property type="project" value="InterPro"/>
</dbReference>
<accession>A0A7N2MKL9</accession>
<evidence type="ECO:0000256" key="6">
    <source>
        <dbReference type="ARBA" id="ARBA00047558"/>
    </source>
</evidence>
<organism evidence="12 13">
    <name type="scientific">Quercus lobata</name>
    <name type="common">Valley oak</name>
    <dbReference type="NCBI Taxonomy" id="97700"/>
    <lineage>
        <taxon>Eukaryota</taxon>
        <taxon>Viridiplantae</taxon>
        <taxon>Streptophyta</taxon>
        <taxon>Embryophyta</taxon>
        <taxon>Tracheophyta</taxon>
        <taxon>Spermatophyta</taxon>
        <taxon>Magnoliopsida</taxon>
        <taxon>eudicotyledons</taxon>
        <taxon>Gunneridae</taxon>
        <taxon>Pentapetalae</taxon>
        <taxon>rosids</taxon>
        <taxon>fabids</taxon>
        <taxon>Fagales</taxon>
        <taxon>Fagaceae</taxon>
        <taxon>Quercus</taxon>
    </lineage>
</organism>
<dbReference type="PROSITE" id="PS00107">
    <property type="entry name" value="PROTEIN_KINASE_ATP"/>
    <property type="match status" value="1"/>
</dbReference>
<dbReference type="InterPro" id="IPR001245">
    <property type="entry name" value="Ser-Thr/Tyr_kinase_cat_dom"/>
</dbReference>
<evidence type="ECO:0000256" key="5">
    <source>
        <dbReference type="ARBA" id="ARBA00022840"/>
    </source>
</evidence>
<keyword evidence="1 9" id="KW-0723">Serine/threonine-protein kinase</keyword>
<dbReference type="PROSITE" id="PS50011">
    <property type="entry name" value="PROTEIN_KINASE_DOM"/>
    <property type="match status" value="1"/>
</dbReference>
<dbReference type="Gene3D" id="3.30.200.20">
    <property type="entry name" value="Phosphorylase Kinase, domain 1"/>
    <property type="match status" value="1"/>
</dbReference>
<feature type="binding site" evidence="8">
    <location>
        <position position="101"/>
    </location>
    <ligand>
        <name>ATP</name>
        <dbReference type="ChEBI" id="CHEBI:30616"/>
    </ligand>
</feature>
<evidence type="ECO:0000256" key="3">
    <source>
        <dbReference type="ARBA" id="ARBA00022741"/>
    </source>
</evidence>
<evidence type="ECO:0000256" key="9">
    <source>
        <dbReference type="RuleBase" id="RU000304"/>
    </source>
</evidence>
<dbReference type="InterPro" id="IPR000719">
    <property type="entry name" value="Prot_kinase_dom"/>
</dbReference>
<keyword evidence="10" id="KW-0472">Membrane</keyword>
<evidence type="ECO:0000256" key="8">
    <source>
        <dbReference type="PROSITE-ProRule" id="PRU10141"/>
    </source>
</evidence>
<comment type="similarity">
    <text evidence="9">Belongs to the protein kinase superfamily.</text>
</comment>
<evidence type="ECO:0000256" key="7">
    <source>
        <dbReference type="ARBA" id="ARBA00047951"/>
    </source>
</evidence>
<evidence type="ECO:0000256" key="1">
    <source>
        <dbReference type="ARBA" id="ARBA00022527"/>
    </source>
</evidence>
<evidence type="ECO:0000256" key="4">
    <source>
        <dbReference type="ARBA" id="ARBA00022777"/>
    </source>
</evidence>
<dbReference type="GO" id="GO:0004674">
    <property type="term" value="F:protein serine/threonine kinase activity"/>
    <property type="evidence" value="ECO:0007669"/>
    <property type="project" value="UniProtKB-KW"/>
</dbReference>
<dbReference type="SMART" id="SM00220">
    <property type="entry name" value="S_TKc"/>
    <property type="match status" value="1"/>
</dbReference>
<keyword evidence="4" id="KW-0418">Kinase</keyword>
<comment type="catalytic activity">
    <reaction evidence="7">
        <text>L-threonyl-[protein] + ATP = O-phospho-L-threonyl-[protein] + ADP + H(+)</text>
        <dbReference type="Rhea" id="RHEA:46608"/>
        <dbReference type="Rhea" id="RHEA-COMP:11060"/>
        <dbReference type="Rhea" id="RHEA-COMP:11605"/>
        <dbReference type="ChEBI" id="CHEBI:15378"/>
        <dbReference type="ChEBI" id="CHEBI:30013"/>
        <dbReference type="ChEBI" id="CHEBI:30616"/>
        <dbReference type="ChEBI" id="CHEBI:61977"/>
        <dbReference type="ChEBI" id="CHEBI:456216"/>
    </reaction>
</comment>
<keyword evidence="10" id="KW-1133">Transmembrane helix</keyword>
<dbReference type="AlphaFoldDB" id="A0A7N2MKL9"/>
<dbReference type="InterPro" id="IPR011009">
    <property type="entry name" value="Kinase-like_dom_sf"/>
</dbReference>
<dbReference type="Proteomes" id="UP000594261">
    <property type="component" value="Chromosome 9"/>
</dbReference>
<dbReference type="GO" id="GO:0005524">
    <property type="term" value="F:ATP binding"/>
    <property type="evidence" value="ECO:0007669"/>
    <property type="project" value="UniProtKB-UniRule"/>
</dbReference>
<keyword evidence="5 8" id="KW-0067">ATP-binding</keyword>
<dbReference type="GO" id="GO:0005886">
    <property type="term" value="C:plasma membrane"/>
    <property type="evidence" value="ECO:0007669"/>
    <property type="project" value="TreeGrafter"/>
</dbReference>
<keyword evidence="2" id="KW-0808">Transferase</keyword>
<dbReference type="Gramene" id="QL09p030649:mrna">
    <property type="protein sequence ID" value="QL09p030649:mrna"/>
    <property type="gene ID" value="QL09p030649"/>
</dbReference>
<keyword evidence="3 8" id="KW-0547">Nucleotide-binding</keyword>
<dbReference type="OMA" id="CGDNRQS"/>
<dbReference type="InParanoid" id="A0A7N2MKL9"/>
<evidence type="ECO:0000313" key="13">
    <source>
        <dbReference type="Proteomes" id="UP000594261"/>
    </source>
</evidence>
<sequence length="325" mass="36378">MCACISVGLLPLFVGGSWIYWGLKKRKLIKLKEKFFQQNGGLLLQQKLSNRKGSVETGKIYSAEELKKATNNYDESRVLGQGGYGTVYKGILLDNKVIAIKSPNLHSATSVPIIHRDVKAANILLDDNFTAKVSDFGAFRLVPLDQTQLNTLVQGTFGYFDPEYFHTSQLTEKSDVYSFGVVLAELLTGKMALSFDRPKIDRNLAMFFISAMKDDRLVQILEDHIVNEDNIEQLKEVANLAKRCLKVTGEDRPSMKEVAMELEGFVIMEKHPWRNASVYTEETEYLLSAPTKSFSIDVGPSCSPSTVVGYDSMRNEALKPLDDGR</sequence>
<keyword evidence="13" id="KW-1185">Reference proteome</keyword>
<name>A0A7N2MKL9_QUELO</name>
<dbReference type="PROSITE" id="PS00108">
    <property type="entry name" value="PROTEIN_KINASE_ST"/>
    <property type="match status" value="1"/>
</dbReference>
<reference evidence="12 13" key="1">
    <citation type="journal article" date="2016" name="G3 (Bethesda)">
        <title>First Draft Assembly and Annotation of the Genome of a California Endemic Oak Quercus lobata Nee (Fagaceae).</title>
        <authorList>
            <person name="Sork V.L."/>
            <person name="Fitz-Gibbon S.T."/>
            <person name="Puiu D."/>
            <person name="Crepeau M."/>
            <person name="Gugger P.F."/>
            <person name="Sherman R."/>
            <person name="Stevens K."/>
            <person name="Langley C.H."/>
            <person name="Pellegrini M."/>
            <person name="Salzberg S.L."/>
        </authorList>
    </citation>
    <scope>NUCLEOTIDE SEQUENCE [LARGE SCALE GENOMIC DNA]</scope>
    <source>
        <strain evidence="12 13">cv. SW786</strain>
    </source>
</reference>
<dbReference type="Gene3D" id="1.10.510.10">
    <property type="entry name" value="Transferase(Phosphotransferase) domain 1"/>
    <property type="match status" value="1"/>
</dbReference>